<proteinExistence type="predicted"/>
<keyword evidence="3" id="KW-1185">Reference proteome</keyword>
<protein>
    <submittedName>
        <fullName evidence="2">Uncharacterized protein</fullName>
    </submittedName>
</protein>
<evidence type="ECO:0000256" key="1">
    <source>
        <dbReference type="SAM" id="MobiDB-lite"/>
    </source>
</evidence>
<feature type="compositionally biased region" description="Basic and acidic residues" evidence="1">
    <location>
        <begin position="57"/>
        <end position="76"/>
    </location>
</feature>
<name>A0A2I0XF93_9ASPA</name>
<feature type="region of interest" description="Disordered" evidence="1">
    <location>
        <begin position="48"/>
        <end position="76"/>
    </location>
</feature>
<dbReference type="EMBL" id="KZ501939">
    <property type="protein sequence ID" value="PKU86573.1"/>
    <property type="molecule type" value="Genomic_DNA"/>
</dbReference>
<evidence type="ECO:0000313" key="3">
    <source>
        <dbReference type="Proteomes" id="UP000233837"/>
    </source>
</evidence>
<organism evidence="2 3">
    <name type="scientific">Dendrobium catenatum</name>
    <dbReference type="NCBI Taxonomy" id="906689"/>
    <lineage>
        <taxon>Eukaryota</taxon>
        <taxon>Viridiplantae</taxon>
        <taxon>Streptophyta</taxon>
        <taxon>Embryophyta</taxon>
        <taxon>Tracheophyta</taxon>
        <taxon>Spermatophyta</taxon>
        <taxon>Magnoliopsida</taxon>
        <taxon>Liliopsida</taxon>
        <taxon>Asparagales</taxon>
        <taxon>Orchidaceae</taxon>
        <taxon>Epidendroideae</taxon>
        <taxon>Malaxideae</taxon>
        <taxon>Dendrobiinae</taxon>
        <taxon>Dendrobium</taxon>
    </lineage>
</organism>
<dbReference type="AlphaFoldDB" id="A0A2I0XF93"/>
<reference evidence="2 3" key="1">
    <citation type="journal article" date="2016" name="Sci. Rep.">
        <title>The Dendrobium catenatum Lindl. genome sequence provides insights into polysaccharide synthase, floral development and adaptive evolution.</title>
        <authorList>
            <person name="Zhang G.Q."/>
            <person name="Xu Q."/>
            <person name="Bian C."/>
            <person name="Tsai W.C."/>
            <person name="Yeh C.M."/>
            <person name="Liu K.W."/>
            <person name="Yoshida K."/>
            <person name="Zhang L.S."/>
            <person name="Chang S.B."/>
            <person name="Chen F."/>
            <person name="Shi Y."/>
            <person name="Su Y.Y."/>
            <person name="Zhang Y.Q."/>
            <person name="Chen L.J."/>
            <person name="Yin Y."/>
            <person name="Lin M."/>
            <person name="Huang H."/>
            <person name="Deng H."/>
            <person name="Wang Z.W."/>
            <person name="Zhu S.L."/>
            <person name="Zhao X."/>
            <person name="Deng C."/>
            <person name="Niu S.C."/>
            <person name="Huang J."/>
            <person name="Wang M."/>
            <person name="Liu G.H."/>
            <person name="Yang H.J."/>
            <person name="Xiao X.J."/>
            <person name="Hsiao Y.Y."/>
            <person name="Wu W.L."/>
            <person name="Chen Y.Y."/>
            <person name="Mitsuda N."/>
            <person name="Ohme-Takagi M."/>
            <person name="Luo Y.B."/>
            <person name="Van de Peer Y."/>
            <person name="Liu Z.J."/>
        </authorList>
    </citation>
    <scope>NUCLEOTIDE SEQUENCE [LARGE SCALE GENOMIC DNA]</scope>
    <source>
        <tissue evidence="2">The whole plant</tissue>
    </source>
</reference>
<accession>A0A2I0XF93</accession>
<sequence length="130" mass="14362">MILEACAGWTYGRQVEEKEGVVVFGLESGRREEGSLAGCFGEGMAGVQGRRRKGVQGKKDKTKTLRRERERGRERGSCEGELMRGFTRVASRIALLVLRLEFLVRGRVGRDKELAFGCGSLPASGGDKRR</sequence>
<reference evidence="2 3" key="2">
    <citation type="journal article" date="2017" name="Nature">
        <title>The Apostasia genome and the evolution of orchids.</title>
        <authorList>
            <person name="Zhang G.Q."/>
            <person name="Liu K.W."/>
            <person name="Li Z."/>
            <person name="Lohaus R."/>
            <person name="Hsiao Y.Y."/>
            <person name="Niu S.C."/>
            <person name="Wang J.Y."/>
            <person name="Lin Y.C."/>
            <person name="Xu Q."/>
            <person name="Chen L.J."/>
            <person name="Yoshida K."/>
            <person name="Fujiwara S."/>
            <person name="Wang Z.W."/>
            <person name="Zhang Y.Q."/>
            <person name="Mitsuda N."/>
            <person name="Wang M."/>
            <person name="Liu G.H."/>
            <person name="Pecoraro L."/>
            <person name="Huang H.X."/>
            <person name="Xiao X.J."/>
            <person name="Lin M."/>
            <person name="Wu X.Y."/>
            <person name="Wu W.L."/>
            <person name="Chen Y.Y."/>
            <person name="Chang S.B."/>
            <person name="Sakamoto S."/>
            <person name="Ohme-Takagi M."/>
            <person name="Yagi M."/>
            <person name="Zeng S.J."/>
            <person name="Shen C.Y."/>
            <person name="Yeh C.M."/>
            <person name="Luo Y.B."/>
            <person name="Tsai W.C."/>
            <person name="Van de Peer Y."/>
            <person name="Liu Z.J."/>
        </authorList>
    </citation>
    <scope>NUCLEOTIDE SEQUENCE [LARGE SCALE GENOMIC DNA]</scope>
    <source>
        <tissue evidence="2">The whole plant</tissue>
    </source>
</reference>
<evidence type="ECO:0000313" key="2">
    <source>
        <dbReference type="EMBL" id="PKU86573.1"/>
    </source>
</evidence>
<gene>
    <name evidence="2" type="ORF">MA16_Dca018444</name>
</gene>
<dbReference type="Proteomes" id="UP000233837">
    <property type="component" value="Unassembled WGS sequence"/>
</dbReference>